<dbReference type="AlphaFoldDB" id="A0A4D9F4Q6"/>
<reference evidence="1 2" key="2">
    <citation type="submission" date="2019-04" db="EMBL/GenBank/DDBJ databases">
        <title>The genome sequence of big-headed turtle.</title>
        <authorList>
            <person name="Gong S."/>
        </authorList>
    </citation>
    <scope>NUCLEOTIDE SEQUENCE [LARGE SCALE GENOMIC DNA]</scope>
    <source>
        <strain evidence="1">DO16091913</strain>
        <tissue evidence="1">Muscle</tissue>
    </source>
</reference>
<dbReference type="Proteomes" id="UP000297703">
    <property type="component" value="Unassembled WGS sequence"/>
</dbReference>
<keyword evidence="2" id="KW-1185">Reference proteome</keyword>
<proteinExistence type="predicted"/>
<name>A0A4D9F4Q6_9SAUR</name>
<sequence length="99" mass="11162">MQLKIRHNIEGAVTPYKKLCGFSWVNLALGSKKSNSGHAESTILKTFISKSLNFSNPLSDLAQEHWRERGRLLKSYLNSLELFIILKLASRKIKASSDS</sequence>
<accession>A0A4D9F4Q6</accession>
<organism evidence="1 2">
    <name type="scientific">Platysternon megacephalum</name>
    <name type="common">big-headed turtle</name>
    <dbReference type="NCBI Taxonomy" id="55544"/>
    <lineage>
        <taxon>Eukaryota</taxon>
        <taxon>Metazoa</taxon>
        <taxon>Chordata</taxon>
        <taxon>Craniata</taxon>
        <taxon>Vertebrata</taxon>
        <taxon>Euteleostomi</taxon>
        <taxon>Archelosauria</taxon>
        <taxon>Testudinata</taxon>
        <taxon>Testudines</taxon>
        <taxon>Cryptodira</taxon>
        <taxon>Durocryptodira</taxon>
        <taxon>Testudinoidea</taxon>
        <taxon>Platysternidae</taxon>
        <taxon>Platysternon</taxon>
    </lineage>
</organism>
<evidence type="ECO:0000313" key="1">
    <source>
        <dbReference type="EMBL" id="TFK14482.1"/>
    </source>
</evidence>
<protein>
    <submittedName>
        <fullName evidence="1">Testis-expressed sequence 30 protein</fullName>
    </submittedName>
</protein>
<dbReference type="EMBL" id="QXTE01000009">
    <property type="protein sequence ID" value="TFK14482.1"/>
    <property type="molecule type" value="Genomic_DNA"/>
</dbReference>
<reference evidence="1 2" key="1">
    <citation type="submission" date="2019-04" db="EMBL/GenBank/DDBJ databases">
        <title>Draft genome of the big-headed turtle Platysternon megacephalum.</title>
        <authorList>
            <person name="Gong S."/>
        </authorList>
    </citation>
    <scope>NUCLEOTIDE SEQUENCE [LARGE SCALE GENOMIC DNA]</scope>
    <source>
        <strain evidence="1">DO16091913</strain>
        <tissue evidence="1">Muscle</tissue>
    </source>
</reference>
<evidence type="ECO:0000313" key="2">
    <source>
        <dbReference type="Proteomes" id="UP000297703"/>
    </source>
</evidence>
<gene>
    <name evidence="1" type="ORF">DR999_PMT01844</name>
</gene>
<comment type="caution">
    <text evidence="1">The sequence shown here is derived from an EMBL/GenBank/DDBJ whole genome shotgun (WGS) entry which is preliminary data.</text>
</comment>